<dbReference type="RefSeq" id="WP_208812976.1">
    <property type="nucleotide sequence ID" value="NZ_WVUH01000057.1"/>
</dbReference>
<keyword evidence="1" id="KW-0472">Membrane</keyword>
<name>A0ABS3VNU0_MICEH</name>
<gene>
    <name evidence="3" type="ORF">GSF22_09450</name>
</gene>
<feature type="chain" id="PRO_5046464370" evidence="2">
    <location>
        <begin position="27"/>
        <end position="247"/>
    </location>
</feature>
<evidence type="ECO:0000256" key="2">
    <source>
        <dbReference type="SAM" id="SignalP"/>
    </source>
</evidence>
<dbReference type="InterPro" id="IPR050882">
    <property type="entry name" value="Prepilin_peptidase/N-MTase"/>
</dbReference>
<protein>
    <submittedName>
        <fullName evidence="3">Prepilin peptidase</fullName>
    </submittedName>
</protein>
<dbReference type="PANTHER" id="PTHR30487:SF0">
    <property type="entry name" value="PREPILIN LEADER PEPTIDASE_N-METHYLTRANSFERASE-RELATED"/>
    <property type="match status" value="1"/>
</dbReference>
<feature type="transmembrane region" description="Helical" evidence="1">
    <location>
        <begin position="223"/>
        <end position="243"/>
    </location>
</feature>
<feature type="transmembrane region" description="Helical" evidence="1">
    <location>
        <begin position="93"/>
        <end position="113"/>
    </location>
</feature>
<reference evidence="3 4" key="1">
    <citation type="submission" date="2019-12" db="EMBL/GenBank/DDBJ databases">
        <title>Whole genome sequencing of endophytic Actinobacterium Micromonospora sp. MPMI6T.</title>
        <authorList>
            <person name="Evv R."/>
            <person name="Podile A.R."/>
        </authorList>
    </citation>
    <scope>NUCLEOTIDE SEQUENCE [LARGE SCALE GENOMIC DNA]</scope>
    <source>
        <strain evidence="3 4">MPMI6</strain>
    </source>
</reference>
<proteinExistence type="predicted"/>
<feature type="transmembrane region" description="Helical" evidence="1">
    <location>
        <begin position="145"/>
        <end position="165"/>
    </location>
</feature>
<dbReference type="PANTHER" id="PTHR30487">
    <property type="entry name" value="TYPE 4 PREPILIN-LIKE PROTEINS LEADER PEPTIDE-PROCESSING ENZYME"/>
    <property type="match status" value="1"/>
</dbReference>
<evidence type="ECO:0000313" key="3">
    <source>
        <dbReference type="EMBL" id="MBO4206230.1"/>
    </source>
</evidence>
<dbReference type="Proteomes" id="UP000823521">
    <property type="component" value="Unassembled WGS sequence"/>
</dbReference>
<evidence type="ECO:0000256" key="1">
    <source>
        <dbReference type="SAM" id="Phobius"/>
    </source>
</evidence>
<feature type="transmembrane region" description="Helical" evidence="1">
    <location>
        <begin position="120"/>
        <end position="139"/>
    </location>
</feature>
<keyword evidence="1" id="KW-1133">Transmembrane helix</keyword>
<dbReference type="Gene3D" id="1.20.120.1220">
    <property type="match status" value="1"/>
</dbReference>
<organism evidence="3 4">
    <name type="scientific">Micromonospora echinofusca</name>
    <dbReference type="NCBI Taxonomy" id="47858"/>
    <lineage>
        <taxon>Bacteria</taxon>
        <taxon>Bacillati</taxon>
        <taxon>Actinomycetota</taxon>
        <taxon>Actinomycetes</taxon>
        <taxon>Micromonosporales</taxon>
        <taxon>Micromonosporaceae</taxon>
        <taxon>Micromonospora</taxon>
    </lineage>
</organism>
<keyword evidence="4" id="KW-1185">Reference proteome</keyword>
<feature type="signal peptide" evidence="2">
    <location>
        <begin position="1"/>
        <end position="26"/>
    </location>
</feature>
<keyword evidence="1" id="KW-0812">Transmembrane</keyword>
<feature type="transmembrane region" description="Helical" evidence="1">
    <location>
        <begin position="177"/>
        <end position="203"/>
    </location>
</feature>
<evidence type="ECO:0000313" key="4">
    <source>
        <dbReference type="Proteomes" id="UP000823521"/>
    </source>
</evidence>
<sequence>MSPLVTGTAALACAAAGLLVPTVAHRLSVAYGEPARSTCAACAGPLPGGVPGWLAARCGGCAARLGPPRWSTALAAGLAGGLLGATLGPVTELPLFLAVAVLGVLLGAIDLACRRLPDPLVLPALAVTPVLLAAVAAGTGQWDDWLRGLLACLTLGLVFTAMALLPGGGFGLGDAKVGALLGWYLGWLGWGTVLLGAVLPWVLNVPLLLFLLVTGRAGWKTKVPFGPALLTGALLAVPAARWWPTIG</sequence>
<accession>A0ABS3VNU0</accession>
<comment type="caution">
    <text evidence="3">The sequence shown here is derived from an EMBL/GenBank/DDBJ whole genome shotgun (WGS) entry which is preliminary data.</text>
</comment>
<dbReference type="EMBL" id="WVUH01000057">
    <property type="protein sequence ID" value="MBO4206230.1"/>
    <property type="molecule type" value="Genomic_DNA"/>
</dbReference>
<keyword evidence="2" id="KW-0732">Signal</keyword>